<evidence type="ECO:0000256" key="7">
    <source>
        <dbReference type="RuleBase" id="RU000320"/>
    </source>
</evidence>
<keyword evidence="5 8" id="KW-1133">Transmembrane helix</keyword>
<evidence type="ECO:0000313" key="10">
    <source>
        <dbReference type="EMBL" id="TCO78293.1"/>
    </source>
</evidence>
<sequence>MSGVSLLVQPVWLILLPLVGSIMVFLLASRRAAVGVAVVAGNLALVAGSIGRLGITGPWQHSVGGWGAPLGIDLYLDGLSATMLAMTALVSLGISAYSAAYFSAAAARHFWPLWLLLLTAMNALFLSRDLFNLYVTLELVGIAAVALTAMRGQREALVAAMRYLLTTLLGSMSYLLGVALLYHSTGSVDMVLVGEAPIPASVAAAAFALMAVGLLLKTALFPFHFWLPGAHSSASAPVSAALSALVVKVGFYILLRLWIEVFPALGDGVAWLLGILGGVAVLWGSLQAILQQRAKMLVAYSTVAQLGYFFLALPLVAAGGSRVWGAIVLLVIAHALAKAAMFMAAGNLLAFAGHDRIRDLDRVVQRMPLTAAALGLAGVSIMGLPPSGGFSGKWLLLQASLEQGNWPIALVLLLGGVLAAVYVFKLLEHIFTSGTPLGEPRAVARTMEWAPLMLAIGAIVLGFLATTTLDFLIIGEPFVPGRRDDY</sequence>
<keyword evidence="4 7" id="KW-0812">Transmembrane</keyword>
<evidence type="ECO:0000259" key="9">
    <source>
        <dbReference type="Pfam" id="PF00361"/>
    </source>
</evidence>
<keyword evidence="11" id="KW-1185">Reference proteome</keyword>
<feature type="transmembrane region" description="Helical" evidence="8">
    <location>
        <begin position="404"/>
        <end position="424"/>
    </location>
</feature>
<dbReference type="RefSeq" id="WP_205686559.1">
    <property type="nucleotide sequence ID" value="NZ_QQSW01000006.1"/>
</dbReference>
<evidence type="ECO:0000256" key="5">
    <source>
        <dbReference type="ARBA" id="ARBA00022989"/>
    </source>
</evidence>
<comment type="caution">
    <text evidence="10">The sequence shown here is derived from an EMBL/GenBank/DDBJ whole genome shotgun (WGS) entry which is preliminary data.</text>
</comment>
<feature type="transmembrane region" description="Helical" evidence="8">
    <location>
        <begin position="449"/>
        <end position="474"/>
    </location>
</feature>
<evidence type="ECO:0000256" key="1">
    <source>
        <dbReference type="ARBA" id="ARBA00004651"/>
    </source>
</evidence>
<gene>
    <name evidence="10" type="ORF">EV688_101106</name>
</gene>
<feature type="transmembrane region" description="Helical" evidence="8">
    <location>
        <begin position="6"/>
        <end position="27"/>
    </location>
</feature>
<dbReference type="GO" id="GO:0008137">
    <property type="term" value="F:NADH dehydrogenase (ubiquinone) activity"/>
    <property type="evidence" value="ECO:0007669"/>
    <property type="project" value="InterPro"/>
</dbReference>
<keyword evidence="3" id="KW-1003">Cell membrane</keyword>
<feature type="transmembrane region" description="Helical" evidence="8">
    <location>
        <begin position="133"/>
        <end position="151"/>
    </location>
</feature>
<dbReference type="GO" id="GO:0005886">
    <property type="term" value="C:plasma membrane"/>
    <property type="evidence" value="ECO:0007669"/>
    <property type="project" value="UniProtKB-SubCell"/>
</dbReference>
<dbReference type="Pfam" id="PF00361">
    <property type="entry name" value="Proton_antipo_M"/>
    <property type="match status" value="1"/>
</dbReference>
<proteinExistence type="inferred from homology"/>
<accession>A0A4R2KWM5</accession>
<dbReference type="Proteomes" id="UP000294980">
    <property type="component" value="Unassembled WGS sequence"/>
</dbReference>
<reference evidence="10 11" key="1">
    <citation type="submission" date="2019-03" db="EMBL/GenBank/DDBJ databases">
        <title>Genomic Encyclopedia of Type Strains, Phase IV (KMG-IV): sequencing the most valuable type-strain genomes for metagenomic binning, comparative biology and taxonomic classification.</title>
        <authorList>
            <person name="Goeker M."/>
        </authorList>
    </citation>
    <scope>NUCLEOTIDE SEQUENCE [LARGE SCALE GENOMIC DNA]</scope>
    <source>
        <strain evidence="10 11">DSM 23344</strain>
    </source>
</reference>
<feature type="transmembrane region" description="Helical" evidence="8">
    <location>
        <begin position="271"/>
        <end position="290"/>
    </location>
</feature>
<comment type="subcellular location">
    <subcellularLocation>
        <location evidence="1">Cell membrane</location>
        <topology evidence="1">Multi-pass membrane protein</topology>
    </subcellularLocation>
    <subcellularLocation>
        <location evidence="7">Membrane</location>
        <topology evidence="7">Multi-pass membrane protein</topology>
    </subcellularLocation>
</comment>
<dbReference type="AlphaFoldDB" id="A0A4R2KWM5"/>
<feature type="transmembrane region" description="Helical" evidence="8">
    <location>
        <begin position="297"/>
        <end position="317"/>
    </location>
</feature>
<feature type="transmembrane region" description="Helical" evidence="8">
    <location>
        <begin position="75"/>
        <end position="97"/>
    </location>
</feature>
<evidence type="ECO:0000256" key="3">
    <source>
        <dbReference type="ARBA" id="ARBA00022475"/>
    </source>
</evidence>
<dbReference type="PRINTS" id="PR01437">
    <property type="entry name" value="NUOXDRDTASE4"/>
</dbReference>
<protein>
    <submittedName>
        <fullName evidence="10">Multisubunit sodium/proton antiporter MrpD subunit</fullName>
    </submittedName>
</protein>
<dbReference type="InterPro" id="IPR003918">
    <property type="entry name" value="NADH_UbQ_OxRdtase"/>
</dbReference>
<dbReference type="GO" id="GO:0042773">
    <property type="term" value="P:ATP synthesis coupled electron transport"/>
    <property type="evidence" value="ECO:0007669"/>
    <property type="project" value="InterPro"/>
</dbReference>
<dbReference type="EMBL" id="SLWX01000001">
    <property type="protein sequence ID" value="TCO78293.1"/>
    <property type="molecule type" value="Genomic_DNA"/>
</dbReference>
<evidence type="ECO:0000256" key="2">
    <source>
        <dbReference type="ARBA" id="ARBA00005346"/>
    </source>
</evidence>
<feature type="transmembrane region" description="Helical" evidence="8">
    <location>
        <begin position="34"/>
        <end position="55"/>
    </location>
</feature>
<evidence type="ECO:0000256" key="4">
    <source>
        <dbReference type="ARBA" id="ARBA00022692"/>
    </source>
</evidence>
<dbReference type="InterPro" id="IPR050586">
    <property type="entry name" value="CPA3_Na-H_Antiporter_D"/>
</dbReference>
<feature type="transmembrane region" description="Helical" evidence="8">
    <location>
        <begin position="202"/>
        <end position="226"/>
    </location>
</feature>
<dbReference type="InterPro" id="IPR001750">
    <property type="entry name" value="ND/Mrp_TM"/>
</dbReference>
<name>A0A4R2KWM5_9GAMM</name>
<evidence type="ECO:0000256" key="6">
    <source>
        <dbReference type="ARBA" id="ARBA00023136"/>
    </source>
</evidence>
<organism evidence="10 11">
    <name type="scientific">Chromatocurvus halotolerans</name>
    <dbReference type="NCBI Taxonomy" id="1132028"/>
    <lineage>
        <taxon>Bacteria</taxon>
        <taxon>Pseudomonadati</taxon>
        <taxon>Pseudomonadota</taxon>
        <taxon>Gammaproteobacteria</taxon>
        <taxon>Cellvibrionales</taxon>
        <taxon>Halieaceae</taxon>
        <taxon>Chromatocurvus</taxon>
    </lineage>
</organism>
<feature type="transmembrane region" description="Helical" evidence="8">
    <location>
        <begin position="323"/>
        <end position="351"/>
    </location>
</feature>
<evidence type="ECO:0000256" key="8">
    <source>
        <dbReference type="SAM" id="Phobius"/>
    </source>
</evidence>
<dbReference type="PANTHER" id="PTHR42703:SF1">
    <property type="entry name" value="NA(+)_H(+) ANTIPORTER SUBUNIT D1"/>
    <property type="match status" value="1"/>
</dbReference>
<evidence type="ECO:0000313" key="11">
    <source>
        <dbReference type="Proteomes" id="UP000294980"/>
    </source>
</evidence>
<feature type="transmembrane region" description="Helical" evidence="8">
    <location>
        <begin position="109"/>
        <end position="127"/>
    </location>
</feature>
<dbReference type="PANTHER" id="PTHR42703">
    <property type="entry name" value="NADH DEHYDROGENASE"/>
    <property type="match status" value="1"/>
</dbReference>
<feature type="transmembrane region" description="Helical" evidence="8">
    <location>
        <begin position="363"/>
        <end position="384"/>
    </location>
</feature>
<feature type="domain" description="NADH:quinone oxidoreductase/Mrp antiporter transmembrane" evidence="9">
    <location>
        <begin position="127"/>
        <end position="417"/>
    </location>
</feature>
<comment type="similarity">
    <text evidence="2">Belongs to the CPA3 antiporters (TC 2.A.63) subunit D family.</text>
</comment>
<feature type="transmembrane region" description="Helical" evidence="8">
    <location>
        <begin position="238"/>
        <end position="259"/>
    </location>
</feature>
<keyword evidence="6 8" id="KW-0472">Membrane</keyword>
<feature type="transmembrane region" description="Helical" evidence="8">
    <location>
        <begin position="163"/>
        <end position="182"/>
    </location>
</feature>